<dbReference type="Pfam" id="PF08281">
    <property type="entry name" value="Sigma70_r4_2"/>
    <property type="match status" value="1"/>
</dbReference>
<comment type="similarity">
    <text evidence="1">Belongs to the sigma-70 factor family. ECF subfamily.</text>
</comment>
<dbReference type="GO" id="GO:0006352">
    <property type="term" value="P:DNA-templated transcription initiation"/>
    <property type="evidence" value="ECO:0007669"/>
    <property type="project" value="InterPro"/>
</dbReference>
<proteinExistence type="inferred from homology"/>
<evidence type="ECO:0000313" key="8">
    <source>
        <dbReference type="Proteomes" id="UP000037755"/>
    </source>
</evidence>
<dbReference type="NCBIfam" id="TIGR02937">
    <property type="entry name" value="sigma70-ECF"/>
    <property type="match status" value="1"/>
</dbReference>
<dbReference type="Pfam" id="PF04542">
    <property type="entry name" value="Sigma70_r2"/>
    <property type="match status" value="1"/>
</dbReference>
<dbReference type="AlphaFoldDB" id="A0A0M8MD86"/>
<dbReference type="GO" id="GO:0003677">
    <property type="term" value="F:DNA binding"/>
    <property type="evidence" value="ECO:0007669"/>
    <property type="project" value="InterPro"/>
</dbReference>
<keyword evidence="4" id="KW-0804">Transcription</keyword>
<evidence type="ECO:0000256" key="1">
    <source>
        <dbReference type="ARBA" id="ARBA00010641"/>
    </source>
</evidence>
<feature type="domain" description="RNA polymerase sigma-70 region 2" evidence="5">
    <location>
        <begin position="21"/>
        <end position="86"/>
    </location>
</feature>
<dbReference type="STRING" id="1202724.AM493_18140"/>
<sequence>MNLDDIIKGCIKGNAKAQEQLYLAYKGVLYTLCLKYCRNEEEAEDNLHNAFIEIFTNISKYKNAGSFEGWMKRITINKAIDSYKKNTLMVPIKDNLPEDTDVTDDEVNLPASYLLSLVQQLPDQYRLVFSMYELDDYSHKEIAESLGISESTSKSNLHRAKAILKEKVKAKQSLGNYNVSNGK</sequence>
<organism evidence="7 8">
    <name type="scientific">Flavobacterium akiainvivens</name>
    <dbReference type="NCBI Taxonomy" id="1202724"/>
    <lineage>
        <taxon>Bacteria</taxon>
        <taxon>Pseudomonadati</taxon>
        <taxon>Bacteroidota</taxon>
        <taxon>Flavobacteriia</taxon>
        <taxon>Flavobacteriales</taxon>
        <taxon>Flavobacteriaceae</taxon>
        <taxon>Flavobacterium</taxon>
    </lineage>
</organism>
<dbReference type="OrthoDB" id="1056775at2"/>
<gene>
    <name evidence="7" type="ORF">AM493_18140</name>
</gene>
<evidence type="ECO:0000256" key="4">
    <source>
        <dbReference type="ARBA" id="ARBA00023163"/>
    </source>
</evidence>
<evidence type="ECO:0000256" key="3">
    <source>
        <dbReference type="ARBA" id="ARBA00023082"/>
    </source>
</evidence>
<dbReference type="CDD" id="cd06171">
    <property type="entry name" value="Sigma70_r4"/>
    <property type="match status" value="1"/>
</dbReference>
<dbReference type="InterPro" id="IPR013325">
    <property type="entry name" value="RNA_pol_sigma_r2"/>
</dbReference>
<evidence type="ECO:0000256" key="2">
    <source>
        <dbReference type="ARBA" id="ARBA00023015"/>
    </source>
</evidence>
<dbReference type="InterPro" id="IPR036388">
    <property type="entry name" value="WH-like_DNA-bd_sf"/>
</dbReference>
<reference evidence="7 8" key="1">
    <citation type="submission" date="2015-08" db="EMBL/GenBank/DDBJ databases">
        <title>Whole genome sequence of Flavobacterium akiainvivens IK-1T, from decaying Wikstroemia oahuensis, an endemic Hawaiian shrub.</title>
        <authorList>
            <person name="Wan X."/>
            <person name="Hou S."/>
            <person name="Saito J."/>
            <person name="Donachie S."/>
        </authorList>
    </citation>
    <scope>NUCLEOTIDE SEQUENCE [LARGE SCALE GENOMIC DNA]</scope>
    <source>
        <strain evidence="7 8">IK-1</strain>
    </source>
</reference>
<dbReference type="SUPFAM" id="SSF88946">
    <property type="entry name" value="Sigma2 domain of RNA polymerase sigma factors"/>
    <property type="match status" value="1"/>
</dbReference>
<dbReference type="InterPro" id="IPR014284">
    <property type="entry name" value="RNA_pol_sigma-70_dom"/>
</dbReference>
<dbReference type="InterPro" id="IPR013249">
    <property type="entry name" value="RNA_pol_sigma70_r4_t2"/>
</dbReference>
<evidence type="ECO:0000313" key="7">
    <source>
        <dbReference type="EMBL" id="KOS07755.1"/>
    </source>
</evidence>
<dbReference type="PANTHER" id="PTHR43133">
    <property type="entry name" value="RNA POLYMERASE ECF-TYPE SIGMA FACTO"/>
    <property type="match status" value="1"/>
</dbReference>
<name>A0A0M8MD86_9FLAO</name>
<dbReference type="InterPro" id="IPR013324">
    <property type="entry name" value="RNA_pol_sigma_r3/r4-like"/>
</dbReference>
<keyword evidence="8" id="KW-1185">Reference proteome</keyword>
<dbReference type="Proteomes" id="UP000037755">
    <property type="component" value="Unassembled WGS sequence"/>
</dbReference>
<dbReference type="InterPro" id="IPR007627">
    <property type="entry name" value="RNA_pol_sigma70_r2"/>
</dbReference>
<protein>
    <submittedName>
        <fullName evidence="7">RNA polymerase subunit sigma-70</fullName>
    </submittedName>
</protein>
<accession>A0A0M8MD86</accession>
<keyword evidence="2" id="KW-0805">Transcription regulation</keyword>
<dbReference type="Gene3D" id="1.10.10.10">
    <property type="entry name" value="Winged helix-like DNA-binding domain superfamily/Winged helix DNA-binding domain"/>
    <property type="match status" value="1"/>
</dbReference>
<dbReference type="SUPFAM" id="SSF88659">
    <property type="entry name" value="Sigma3 and sigma4 domains of RNA polymerase sigma factors"/>
    <property type="match status" value="1"/>
</dbReference>
<dbReference type="GO" id="GO:0016987">
    <property type="term" value="F:sigma factor activity"/>
    <property type="evidence" value="ECO:0007669"/>
    <property type="project" value="UniProtKB-KW"/>
</dbReference>
<dbReference type="Gene3D" id="1.10.1740.10">
    <property type="match status" value="1"/>
</dbReference>
<dbReference type="PATRIC" id="fig|1202724.3.peg.3767"/>
<dbReference type="InterPro" id="IPR039425">
    <property type="entry name" value="RNA_pol_sigma-70-like"/>
</dbReference>
<keyword evidence="3" id="KW-0731">Sigma factor</keyword>
<dbReference type="EMBL" id="LIYD01000005">
    <property type="protein sequence ID" value="KOS07755.1"/>
    <property type="molecule type" value="Genomic_DNA"/>
</dbReference>
<evidence type="ECO:0000259" key="5">
    <source>
        <dbReference type="Pfam" id="PF04542"/>
    </source>
</evidence>
<dbReference type="RefSeq" id="WP_054409469.1">
    <property type="nucleotide sequence ID" value="NZ_FOYA01000002.1"/>
</dbReference>
<feature type="domain" description="RNA polymerase sigma factor 70 region 4 type 2" evidence="6">
    <location>
        <begin position="113"/>
        <end position="162"/>
    </location>
</feature>
<evidence type="ECO:0000259" key="6">
    <source>
        <dbReference type="Pfam" id="PF08281"/>
    </source>
</evidence>
<comment type="caution">
    <text evidence="7">The sequence shown here is derived from an EMBL/GenBank/DDBJ whole genome shotgun (WGS) entry which is preliminary data.</text>
</comment>
<dbReference type="PANTHER" id="PTHR43133:SF46">
    <property type="entry name" value="RNA POLYMERASE SIGMA-70 FACTOR ECF SUBFAMILY"/>
    <property type="match status" value="1"/>
</dbReference>